<dbReference type="GO" id="GO:0016874">
    <property type="term" value="F:ligase activity"/>
    <property type="evidence" value="ECO:0007669"/>
    <property type="project" value="UniProtKB-KW"/>
</dbReference>
<dbReference type="InterPro" id="IPR036188">
    <property type="entry name" value="FAD/NAD-bd_sf"/>
</dbReference>
<sequence length="380" mass="42266">MSELKTIEILGGGPGGLYTAILVRRLLPDVKVRVTEQNPEGATFGFGVVFSDRALDFLKADDPETHELIVPHMECWRDMTLNLPNGSVTLDGVGFTAVGRLELIEILKGRARDLDVEIRFGTTVRTVEELGADLVVGADGLNSLVRRSFEGQFKPTLEYFDNHFAWFGATVPFDTLTQTFIETDKGPLNAHHYRFAPGRSTFIVECEHETYKNYGFDRMPEDVSAKLCSQLFGDVLQGTELITNKSMWRQFPRLWCENWVAGRKVLLGDAVHTAHFSIGSGTRLAMEDAIALVHALKDHPDLDDALAAYQAGRPAIARKIVDAANTSATWYESFGLKMRLPPLAFAHDYLMRSGRITEERLRKIAPRFAAEYANAQATGG</sequence>
<evidence type="ECO:0000256" key="2">
    <source>
        <dbReference type="ARBA" id="ARBA00023027"/>
    </source>
</evidence>
<evidence type="ECO:0000256" key="1">
    <source>
        <dbReference type="ARBA" id="ARBA00023002"/>
    </source>
</evidence>
<dbReference type="Gene3D" id="3.50.50.60">
    <property type="entry name" value="FAD/NAD(P)-binding domain"/>
    <property type="match status" value="1"/>
</dbReference>
<dbReference type="AlphaFoldDB" id="A0A0B3RSM9"/>
<dbReference type="Proteomes" id="UP000030960">
    <property type="component" value="Unassembled WGS sequence"/>
</dbReference>
<keyword evidence="5" id="KW-1185">Reference proteome</keyword>
<dbReference type="PATRIC" id="fig|1515334.3.peg.5690"/>
<protein>
    <submittedName>
        <fullName evidence="4">Benzoate-CoA ligase family protein</fullName>
    </submittedName>
</protein>
<dbReference type="PRINTS" id="PR00420">
    <property type="entry name" value="RNGMNOXGNASE"/>
</dbReference>
<evidence type="ECO:0000313" key="5">
    <source>
        <dbReference type="Proteomes" id="UP000030960"/>
    </source>
</evidence>
<dbReference type="EMBL" id="JSUQ01000043">
    <property type="protein sequence ID" value="KHQ49773.1"/>
    <property type="molecule type" value="Genomic_DNA"/>
</dbReference>
<evidence type="ECO:0000313" key="4">
    <source>
        <dbReference type="EMBL" id="KHQ49773.1"/>
    </source>
</evidence>
<keyword evidence="2" id="KW-0520">NAD</keyword>
<comment type="caution">
    <text evidence="4">The sequence shown here is derived from an EMBL/GenBank/DDBJ whole genome shotgun (WGS) entry which is preliminary data.</text>
</comment>
<reference evidence="4 5" key="1">
    <citation type="submission" date="2014-10" db="EMBL/GenBank/DDBJ databases">
        <title>Genome sequence of Ponticoccus sp. strain UMTAT08 isolated from clonal culture of toxic dinoflagellate Alexandrium tamiyavanichii.</title>
        <authorList>
            <person name="Gan H.Y."/>
            <person name="Muhd D.-D."/>
            <person name="Mohd Noor M.E."/>
            <person name="Yeong Y.S."/>
            <person name="Usup G."/>
        </authorList>
    </citation>
    <scope>NUCLEOTIDE SEQUENCE [LARGE SCALE GENOMIC DNA]</scope>
    <source>
        <strain evidence="4 5">UMTAT08</strain>
    </source>
</reference>
<accession>A0A0B3RSM9</accession>
<dbReference type="OrthoDB" id="9784632at2"/>
<evidence type="ECO:0000259" key="3">
    <source>
        <dbReference type="Pfam" id="PF01494"/>
    </source>
</evidence>
<keyword evidence="4" id="KW-0436">Ligase</keyword>
<dbReference type="PANTHER" id="PTHR43476:SF4">
    <property type="entry name" value="BLR0106 PROTEIN"/>
    <property type="match status" value="1"/>
</dbReference>
<gene>
    <name evidence="4" type="ORF">OA50_05699</name>
</gene>
<dbReference type="InterPro" id="IPR002938">
    <property type="entry name" value="FAD-bd"/>
</dbReference>
<keyword evidence="1" id="KW-0560">Oxidoreductase</keyword>
<proteinExistence type="predicted"/>
<dbReference type="GO" id="GO:0016491">
    <property type="term" value="F:oxidoreductase activity"/>
    <property type="evidence" value="ECO:0007669"/>
    <property type="project" value="UniProtKB-KW"/>
</dbReference>
<dbReference type="Pfam" id="PF01494">
    <property type="entry name" value="FAD_binding_3"/>
    <property type="match status" value="1"/>
</dbReference>
<feature type="domain" description="FAD-binding" evidence="3">
    <location>
        <begin position="128"/>
        <end position="323"/>
    </location>
</feature>
<organism evidence="4 5">
    <name type="scientific">Mameliella alba</name>
    <dbReference type="NCBI Taxonomy" id="561184"/>
    <lineage>
        <taxon>Bacteria</taxon>
        <taxon>Pseudomonadati</taxon>
        <taxon>Pseudomonadota</taxon>
        <taxon>Alphaproteobacteria</taxon>
        <taxon>Rhodobacterales</taxon>
        <taxon>Roseobacteraceae</taxon>
        <taxon>Mameliella</taxon>
    </lineage>
</organism>
<dbReference type="RefSeq" id="WP_043147172.1">
    <property type="nucleotide sequence ID" value="NZ_JSUQ01000043.1"/>
</dbReference>
<dbReference type="GO" id="GO:0071949">
    <property type="term" value="F:FAD binding"/>
    <property type="evidence" value="ECO:0007669"/>
    <property type="project" value="InterPro"/>
</dbReference>
<dbReference type="STRING" id="561184.SAMN05216376_11218"/>
<dbReference type="Gene3D" id="3.30.9.20">
    <property type="match status" value="1"/>
</dbReference>
<dbReference type="SUPFAM" id="SSF51905">
    <property type="entry name" value="FAD/NAD(P)-binding domain"/>
    <property type="match status" value="1"/>
</dbReference>
<dbReference type="PANTHER" id="PTHR43476">
    <property type="entry name" value="3-(3-HYDROXY-PHENYL)PROPIONATE/3-HYDROXYCINNAMIC ACID HYDROXYLASE"/>
    <property type="match status" value="1"/>
</dbReference>
<dbReference type="InterPro" id="IPR050631">
    <property type="entry name" value="PheA/TfdB_FAD_monoxygenase"/>
</dbReference>
<name>A0A0B3RSM9_9RHOB</name>